<dbReference type="AlphaFoldDB" id="N0BC69"/>
<evidence type="ECO:0000256" key="5">
    <source>
        <dbReference type="NCBIfam" id="TIGR00294"/>
    </source>
</evidence>
<dbReference type="HAMAP" id="MF_01527_A">
    <property type="entry name" value="GTP_cyclohydrol_A"/>
    <property type="match status" value="1"/>
</dbReference>
<evidence type="ECO:0000256" key="4">
    <source>
        <dbReference type="HAMAP-Rule" id="MF_01527"/>
    </source>
</evidence>
<evidence type="ECO:0000313" key="7">
    <source>
        <dbReference type="Proteomes" id="UP000013307"/>
    </source>
</evidence>
<dbReference type="InterPro" id="IPR003801">
    <property type="entry name" value="GTP_cyclohydrolase_FolE2/MptA"/>
</dbReference>
<reference evidence="6 7" key="1">
    <citation type="journal article" date="2013" name="Genome Announc.">
        <title>Complete Genome Sequence of the Thermophilic and Facultatively Chemolithoautotrophic Sulfate Reducer Archaeoglobus sulfaticallidus Strain PM70-1T.</title>
        <authorList>
            <person name="Stokke R."/>
            <person name="Hocking W.P."/>
            <person name="Steinsbu B.O."/>
            <person name="Steen I.H."/>
        </authorList>
    </citation>
    <scope>NUCLEOTIDE SEQUENCE [LARGE SCALE GENOMIC DNA]</scope>
    <source>
        <strain evidence="6">PM70-1</strain>
    </source>
</reference>
<dbReference type="EMBL" id="CP005290">
    <property type="protein sequence ID" value="AGK60578.1"/>
    <property type="molecule type" value="Genomic_DNA"/>
</dbReference>
<comment type="pathway">
    <text evidence="4">Cofactor biosynthesis; 5,6,7,8-tetrahydromethanopterin biosynthesis.</text>
</comment>
<keyword evidence="3 4" id="KW-0408">Iron</keyword>
<comment type="catalytic activity">
    <reaction evidence="4">
        <text>GTP + H2O = 7,8-dihydroneopterin 2',3'-cyclic phosphate + formate + diphosphate + H(+)</text>
        <dbReference type="Rhea" id="RHEA:25860"/>
        <dbReference type="ChEBI" id="CHEBI:15377"/>
        <dbReference type="ChEBI" id="CHEBI:15378"/>
        <dbReference type="ChEBI" id="CHEBI:15740"/>
        <dbReference type="ChEBI" id="CHEBI:33019"/>
        <dbReference type="ChEBI" id="CHEBI:37565"/>
        <dbReference type="ChEBI" id="CHEBI:58854"/>
        <dbReference type="EC" id="3.5.4.39"/>
    </reaction>
</comment>
<dbReference type="Proteomes" id="UP000013307">
    <property type="component" value="Chromosome"/>
</dbReference>
<keyword evidence="2 4" id="KW-0378">Hydrolase</keyword>
<organism evidence="6 7">
    <name type="scientific">Archaeoglobus sulfaticallidus PM70-1</name>
    <dbReference type="NCBI Taxonomy" id="387631"/>
    <lineage>
        <taxon>Archaea</taxon>
        <taxon>Methanobacteriati</taxon>
        <taxon>Methanobacteriota</taxon>
        <taxon>Archaeoglobi</taxon>
        <taxon>Archaeoglobales</taxon>
        <taxon>Archaeoglobaceae</taxon>
        <taxon>Archaeoglobus</taxon>
    </lineage>
</organism>
<evidence type="ECO:0000256" key="2">
    <source>
        <dbReference type="ARBA" id="ARBA00022801"/>
    </source>
</evidence>
<comment type="subunit">
    <text evidence="4">Homodimer.</text>
</comment>
<evidence type="ECO:0000313" key="6">
    <source>
        <dbReference type="EMBL" id="AGK60578.1"/>
    </source>
</evidence>
<dbReference type="Pfam" id="PF02649">
    <property type="entry name" value="GCHY-1"/>
    <property type="match status" value="1"/>
</dbReference>
<dbReference type="UniPathway" id="UPA00065"/>
<dbReference type="GO" id="GO:0005506">
    <property type="term" value="F:iron ion binding"/>
    <property type="evidence" value="ECO:0007669"/>
    <property type="project" value="UniProtKB-UniRule"/>
</dbReference>
<evidence type="ECO:0000256" key="1">
    <source>
        <dbReference type="ARBA" id="ARBA00022723"/>
    </source>
</evidence>
<dbReference type="STRING" id="387631.Asulf_00557"/>
<dbReference type="NCBIfam" id="TIGR00294">
    <property type="entry name" value="GTP cyclohydrolase MptA"/>
    <property type="match status" value="1"/>
</dbReference>
<dbReference type="InterPro" id="IPR022840">
    <property type="entry name" value="GTP_cyclohydrolase_MptA"/>
</dbReference>
<dbReference type="eggNOG" id="arCOG04301">
    <property type="taxonomic scope" value="Archaea"/>
</dbReference>
<feature type="site" description="May be catalytically important" evidence="4">
    <location>
        <position position="155"/>
    </location>
</feature>
<gene>
    <name evidence="4" type="primary">mptA</name>
    <name evidence="6" type="ORF">Asulf_00557</name>
</gene>
<dbReference type="PANTHER" id="PTHR36445:SF1">
    <property type="entry name" value="GTP CYCLOHYDROLASE MPTA"/>
    <property type="match status" value="1"/>
</dbReference>
<dbReference type="RefSeq" id="WP_015590177.1">
    <property type="nucleotide sequence ID" value="NC_021169.1"/>
</dbReference>
<comment type="similarity">
    <text evidence="4">Belongs to the GTP cyclohydrolase IV family.</text>
</comment>
<dbReference type="OrthoDB" id="53087at2157"/>
<protein>
    <recommendedName>
        <fullName evidence="4 5">GTP cyclohydrolase MptA</fullName>
        <ecNumber evidence="4 5">3.5.4.39</ecNumber>
    </recommendedName>
    <alternativeName>
        <fullName evidence="4">GTP cyclohydrolase IV</fullName>
    </alternativeName>
</protein>
<comment type="cofactor">
    <cofactor evidence="4">
        <name>Fe(2+)</name>
        <dbReference type="ChEBI" id="CHEBI:29033"/>
    </cofactor>
    <text evidence="4">Binds 1 Fe(2+) ion per subunit.</text>
</comment>
<comment type="function">
    <text evidence="4">Converts GTP to 7,8-dihydro-D-neopterin 2',3'-cyclic phosphate, the first intermediate in the biosynthesis of coenzyme methanopterin.</text>
</comment>
<dbReference type="PANTHER" id="PTHR36445">
    <property type="entry name" value="GTP CYCLOHYDROLASE MPTA"/>
    <property type="match status" value="1"/>
</dbReference>
<dbReference type="GO" id="GO:0044682">
    <property type="term" value="F:GTP cyclohydrolase IV activity"/>
    <property type="evidence" value="ECO:0007669"/>
    <property type="project" value="UniProtKB-UniRule"/>
</dbReference>
<dbReference type="GeneID" id="15392200"/>
<keyword evidence="1 4" id="KW-0479">Metal-binding</keyword>
<keyword evidence="7" id="KW-1185">Reference proteome</keyword>
<accession>N0BC69</accession>
<dbReference type="GO" id="GO:0003934">
    <property type="term" value="F:GTP cyclohydrolase I activity"/>
    <property type="evidence" value="ECO:0007669"/>
    <property type="project" value="InterPro"/>
</dbReference>
<dbReference type="Gene3D" id="3.10.270.10">
    <property type="entry name" value="Urate Oxidase"/>
    <property type="match status" value="1"/>
</dbReference>
<sequence length="309" mass="35003">MLPDVQLLEPDVPIGLSRVGATGVKKLVQVERDGKRPIILISNFDVFVDLPSTRKGVNLSRNFEAVDEVIENLTATPVKTVEELTIKMADALLEKHEYATKAEVKMVSELILRKRTPVTHQKTQEVVKIFCDAVKWKDGNQRILVGVEVTGITSCPCAQELVKAKYAEVLKNSFSDDEISKIMQIIPFPSHNQRGRARIKMEVKDGFSPSIDELIEVARSSMSYEIYEILKREDELAVVENVHKNPRFVEDSVRIMAKKTVEKFVNAPDDILVIFRQENEESIHQHNVVAERVATLGELRKELNNEGKF</sequence>
<dbReference type="HOGENOM" id="CLU_062816_1_0_2"/>
<name>N0BC69_9EURY</name>
<dbReference type="EC" id="3.5.4.39" evidence="4 5"/>
<dbReference type="KEGG" id="ast:Asulf_00557"/>
<dbReference type="GO" id="GO:2001118">
    <property type="term" value="P:tetrahydromethanopterin biosynthetic process"/>
    <property type="evidence" value="ECO:0007669"/>
    <property type="project" value="UniProtKB-UniRule"/>
</dbReference>
<proteinExistence type="inferred from homology"/>
<evidence type="ECO:0000256" key="3">
    <source>
        <dbReference type="ARBA" id="ARBA00023004"/>
    </source>
</evidence>